<comment type="similarity">
    <text evidence="5 6">Belongs to the class I-like SAM-binding methyltransferase superfamily. C5-methyltransferase family.</text>
</comment>
<evidence type="ECO:0000313" key="8">
    <source>
        <dbReference type="EMBL" id="ATZ17294.1"/>
    </source>
</evidence>
<comment type="catalytic activity">
    <reaction evidence="7">
        <text>a 2'-deoxycytidine in DNA + S-adenosyl-L-methionine = a 5-methyl-2'-deoxycytidine in DNA + S-adenosyl-L-homocysteine + H(+)</text>
        <dbReference type="Rhea" id="RHEA:13681"/>
        <dbReference type="Rhea" id="RHEA-COMP:11369"/>
        <dbReference type="Rhea" id="RHEA-COMP:11370"/>
        <dbReference type="ChEBI" id="CHEBI:15378"/>
        <dbReference type="ChEBI" id="CHEBI:57856"/>
        <dbReference type="ChEBI" id="CHEBI:59789"/>
        <dbReference type="ChEBI" id="CHEBI:85452"/>
        <dbReference type="ChEBI" id="CHEBI:85454"/>
        <dbReference type="EC" id="2.1.1.37"/>
    </reaction>
</comment>
<dbReference type="InterPro" id="IPR031303">
    <property type="entry name" value="C5_meth_CS"/>
</dbReference>
<dbReference type="GO" id="GO:0003886">
    <property type="term" value="F:DNA (cytosine-5-)-methyltransferase activity"/>
    <property type="evidence" value="ECO:0007669"/>
    <property type="project" value="UniProtKB-EC"/>
</dbReference>
<organism evidence="8 9">
    <name type="scientific">Williamsoniiplasma luminosum</name>
    <dbReference type="NCBI Taxonomy" id="214888"/>
    <lineage>
        <taxon>Bacteria</taxon>
        <taxon>Bacillati</taxon>
        <taxon>Mycoplasmatota</taxon>
        <taxon>Mollicutes</taxon>
        <taxon>Entomoplasmatales</taxon>
        <taxon>Williamsoniiplasma</taxon>
    </lineage>
</organism>
<dbReference type="OrthoDB" id="9813719at2"/>
<dbReference type="NCBIfam" id="TIGR00675">
    <property type="entry name" value="dcm"/>
    <property type="match status" value="1"/>
</dbReference>
<evidence type="ECO:0000256" key="7">
    <source>
        <dbReference type="RuleBase" id="RU000417"/>
    </source>
</evidence>
<dbReference type="PANTHER" id="PTHR46098">
    <property type="entry name" value="TRNA (CYTOSINE(38)-C(5))-METHYLTRANSFERASE"/>
    <property type="match status" value="1"/>
</dbReference>
<keyword evidence="4" id="KW-0680">Restriction system</keyword>
<dbReference type="Gene3D" id="3.90.120.10">
    <property type="entry name" value="DNA Methylase, subunit A, domain 2"/>
    <property type="match status" value="1"/>
</dbReference>
<protein>
    <recommendedName>
        <fullName evidence="7">Cytosine-specific methyltransferase</fullName>
        <ecNumber evidence="7">2.1.1.37</ecNumber>
    </recommendedName>
</protein>
<dbReference type="Pfam" id="PF00145">
    <property type="entry name" value="DNA_methylase"/>
    <property type="match status" value="1"/>
</dbReference>
<gene>
    <name evidence="8" type="primary">dcm</name>
    <name evidence="8" type="ORF">ELUMI_v1c05700</name>
</gene>
<evidence type="ECO:0000256" key="5">
    <source>
        <dbReference type="PROSITE-ProRule" id="PRU01016"/>
    </source>
</evidence>
<dbReference type="Proteomes" id="UP000232063">
    <property type="component" value="Chromosome"/>
</dbReference>
<accession>A0A2K8NU49</accession>
<dbReference type="InterPro" id="IPR050750">
    <property type="entry name" value="C5-MTase"/>
</dbReference>
<proteinExistence type="inferred from homology"/>
<dbReference type="EC" id="2.1.1.37" evidence="7"/>
<evidence type="ECO:0000256" key="3">
    <source>
        <dbReference type="ARBA" id="ARBA00022691"/>
    </source>
</evidence>
<dbReference type="PANTHER" id="PTHR46098:SF1">
    <property type="entry name" value="TRNA (CYTOSINE(38)-C(5))-METHYLTRANSFERASE"/>
    <property type="match status" value="1"/>
</dbReference>
<reference evidence="8 9" key="1">
    <citation type="submission" date="2017-11" db="EMBL/GenBank/DDBJ databases">
        <title>Genome sequence of Entomoplasma luminosum PIMN-1 (ATCC 49195).</title>
        <authorList>
            <person name="Lo W.-S."/>
            <person name="Gasparich G.E."/>
            <person name="Kuo C.-H."/>
        </authorList>
    </citation>
    <scope>NUCLEOTIDE SEQUENCE [LARGE SCALE GENOMIC DNA]</scope>
    <source>
        <strain evidence="8 9">PIMN-1</strain>
    </source>
</reference>
<evidence type="ECO:0000256" key="2">
    <source>
        <dbReference type="ARBA" id="ARBA00022679"/>
    </source>
</evidence>
<dbReference type="GO" id="GO:0032259">
    <property type="term" value="P:methylation"/>
    <property type="evidence" value="ECO:0007669"/>
    <property type="project" value="UniProtKB-KW"/>
</dbReference>
<evidence type="ECO:0000256" key="1">
    <source>
        <dbReference type="ARBA" id="ARBA00022603"/>
    </source>
</evidence>
<sequence>MEKIRVFETFAGIGAQHKALEILKQKKIMDYEIVATSEWDVWANISYHAIHNHNQNIAKNLSDQEIHNFLKTFTLSLDSKTPAKFESIKKLSRENKEVLYSSLKLNNNLSDITKINGQELYQKTKGFDLLTYSFPCQDLSTAGSFHGGNRGMSKDSGTRSGLLWEIERILKELKTNGELPKFLLLENVRNMLSSKHIEDYKVWLKFLKKLGYNTQTYLLNAEDFGTPQKRTRVFALSVLKAGDNFKDTLSTIKEVVESENVPNSVSDLFEITKKINEIIKVDYKELNQEQIKEFMSSVPNDTPSRRRMYEENPKLFCSNQEKKIKTKVRRDEAGFLPNCRTITTKQDRNPNAGVIDIKGSDLEKQINQIGLINKSKYRFLTPRECYMFMGFEEKDFENVLKNFNKKDILLRQAGNSIAVNVLVGIFNHMNELGE</sequence>
<keyword evidence="2 5" id="KW-0808">Transferase</keyword>
<dbReference type="AlphaFoldDB" id="A0A2K8NU49"/>
<keyword evidence="3 5" id="KW-0949">S-adenosyl-L-methionine</keyword>
<evidence type="ECO:0000256" key="4">
    <source>
        <dbReference type="ARBA" id="ARBA00022747"/>
    </source>
</evidence>
<evidence type="ECO:0000313" key="9">
    <source>
        <dbReference type="Proteomes" id="UP000232063"/>
    </source>
</evidence>
<name>A0A2K8NU49_9MOLU</name>
<feature type="active site" evidence="5">
    <location>
        <position position="136"/>
    </location>
</feature>
<dbReference type="InterPro" id="IPR029063">
    <property type="entry name" value="SAM-dependent_MTases_sf"/>
</dbReference>
<dbReference type="SUPFAM" id="SSF53335">
    <property type="entry name" value="S-adenosyl-L-methionine-dependent methyltransferases"/>
    <property type="match status" value="1"/>
</dbReference>
<dbReference type="Gene3D" id="3.40.50.150">
    <property type="entry name" value="Vaccinia Virus protein VP39"/>
    <property type="match status" value="1"/>
</dbReference>
<keyword evidence="1 5" id="KW-0489">Methyltransferase</keyword>
<dbReference type="InterPro" id="IPR001525">
    <property type="entry name" value="C5_MeTfrase"/>
</dbReference>
<dbReference type="PROSITE" id="PS00094">
    <property type="entry name" value="C5_MTASE_1"/>
    <property type="match status" value="1"/>
</dbReference>
<keyword evidence="9" id="KW-1185">Reference proteome</keyword>
<dbReference type="GO" id="GO:0009307">
    <property type="term" value="P:DNA restriction-modification system"/>
    <property type="evidence" value="ECO:0007669"/>
    <property type="project" value="UniProtKB-KW"/>
</dbReference>
<evidence type="ECO:0000256" key="6">
    <source>
        <dbReference type="RuleBase" id="RU000416"/>
    </source>
</evidence>
<dbReference type="InterPro" id="IPR018117">
    <property type="entry name" value="C5_DNA_meth_AS"/>
</dbReference>
<dbReference type="PROSITE" id="PS00095">
    <property type="entry name" value="C5_MTASE_2"/>
    <property type="match status" value="1"/>
</dbReference>
<dbReference type="PRINTS" id="PR00105">
    <property type="entry name" value="C5METTRFRASE"/>
</dbReference>
<dbReference type="REBASE" id="225941">
    <property type="entry name" value="M.EluPIMN1ORF5700P"/>
</dbReference>
<dbReference type="RefSeq" id="WP_025734830.1">
    <property type="nucleotide sequence ID" value="NZ_CP024963.1"/>
</dbReference>
<dbReference type="KEGG" id="elj:ELUMI_v1c05700"/>
<dbReference type="PROSITE" id="PS51679">
    <property type="entry name" value="SAM_MT_C5"/>
    <property type="match status" value="1"/>
</dbReference>
<dbReference type="EMBL" id="CP024963">
    <property type="protein sequence ID" value="ATZ17294.1"/>
    <property type="molecule type" value="Genomic_DNA"/>
</dbReference>